<dbReference type="Proteomes" id="UP000068067">
    <property type="component" value="Chromosome"/>
</dbReference>
<organism evidence="1 2">
    <name type="scientific">Corynebacterium deserti GIMN1.010</name>
    <dbReference type="NCBI Taxonomy" id="931089"/>
    <lineage>
        <taxon>Bacteria</taxon>
        <taxon>Bacillati</taxon>
        <taxon>Actinomycetota</taxon>
        <taxon>Actinomycetes</taxon>
        <taxon>Mycobacteriales</taxon>
        <taxon>Corynebacteriaceae</taxon>
        <taxon>Corynebacterium</taxon>
    </lineage>
</organism>
<proteinExistence type="predicted"/>
<dbReference type="KEGG" id="cdx:CDES_06700"/>
<evidence type="ECO:0000313" key="2">
    <source>
        <dbReference type="Proteomes" id="UP000068067"/>
    </source>
</evidence>
<dbReference type="PATRIC" id="fig|931089.4.peg.1358"/>
<keyword evidence="2" id="KW-1185">Reference proteome</keyword>
<evidence type="ECO:0000313" key="1">
    <source>
        <dbReference type="EMBL" id="ALC05757.1"/>
    </source>
</evidence>
<reference evidence="1 2" key="1">
    <citation type="submission" date="2014-08" db="EMBL/GenBank/DDBJ databases">
        <title>Complete genome sequence of Corynebacterium deserti GIMN1.010 (=DSM 45689), isolated from desert sand in western China.</title>
        <authorList>
            <person name="Ruckert C."/>
            <person name="Albersmeier A."/>
            <person name="Kalinowski J."/>
        </authorList>
    </citation>
    <scope>NUCLEOTIDE SEQUENCE [LARGE SCALE GENOMIC DNA]</scope>
    <source>
        <strain evidence="1 2">GIMN1.010</strain>
    </source>
</reference>
<dbReference type="AlphaFoldDB" id="A0A0M4CXR4"/>
<sequence>MVFQKSWHECLVIKKQLCDQLKTPGWAVSTNLDFCTCHTDSNLETFILERFISEIEKDLSPATVKVAGHRSSRDTA</sequence>
<dbReference type="EMBL" id="CP009220">
    <property type="protein sequence ID" value="ALC05757.1"/>
    <property type="molecule type" value="Genomic_DNA"/>
</dbReference>
<name>A0A0M4CXR4_9CORY</name>
<protein>
    <submittedName>
        <fullName evidence="1">Uncharacterized protein</fullName>
    </submittedName>
</protein>
<gene>
    <name evidence="1" type="ORF">CDES_06700</name>
</gene>
<accession>A0A0M4CXR4</accession>